<keyword evidence="8" id="KW-0175">Coiled coil</keyword>
<sequence length="514" mass="59024">MLKILSIKLHLSEYLAGVTLLSLGNSLSDLIVNLMPIRGHAPIFTITISNALAVILLSGGMICFLRPFHINGYCAIRDLLFLLLGAEMLIYIVFSETVTTKSESIILSLLYVIFVLVMFLDHKLLQRTIQGLYKQVEKLEQLPYAPHTEEAIRRKLIKLRKLEEECKLVEDNYRSTEWTWRRSGQVALNRKFLAKISDEEQFNEKISRNALYNPENPKNMFLIEEFLRELIPIPLEWKFSGWCRRIYLIILAPMALFCAIFIPCLDYRQVKHGWSKLLNCTQIITNPVLCVALIETMIENEYTKRVPTIPFTYAKWTLCFTIPLAIAVFFMSRTDRPPPFHLMFIVLSLTASLLLLIICSTELEVLFCIIGLVFHRTEDFVAACIRSFAGAIGDVILNIDLAMEGYEKMAFAASLAAPLFSITMSMGVPCFFNVDAQEEYSHTWIYGEYGANAYVFFVLAIISTLWWTSILNFDARRSMGVYSFILFMLFFLYTTLAEWNLVHQLSGDPDFLPI</sequence>
<dbReference type="GO" id="GO:0006874">
    <property type="term" value="P:intracellular calcium ion homeostasis"/>
    <property type="evidence" value="ECO:0007669"/>
    <property type="project" value="TreeGrafter"/>
</dbReference>
<reference evidence="12" key="1">
    <citation type="submission" date="2025-08" db="UniProtKB">
        <authorList>
            <consortium name="RefSeq"/>
        </authorList>
    </citation>
    <scope>IDENTIFICATION</scope>
    <source>
        <strain evidence="12">15112-1751.03</strain>
        <tissue evidence="12">Whole Adult</tissue>
    </source>
</reference>
<keyword evidence="3" id="KW-0050">Antiport</keyword>
<dbReference type="OrthoDB" id="407410at2759"/>
<dbReference type="GO" id="GO:0016020">
    <property type="term" value="C:membrane"/>
    <property type="evidence" value="ECO:0007669"/>
    <property type="project" value="UniProtKB-SubCell"/>
</dbReference>
<protein>
    <submittedName>
        <fullName evidence="12">Mitochondrial sodium/calcium exchanger protein-like isoform X2</fullName>
    </submittedName>
</protein>
<accession>A0A6P8X013</accession>
<feature type="transmembrane region" description="Helical" evidence="9">
    <location>
        <begin position="313"/>
        <end position="332"/>
    </location>
</feature>
<dbReference type="GeneID" id="117568479"/>
<evidence type="ECO:0000256" key="7">
    <source>
        <dbReference type="ARBA" id="ARBA00023136"/>
    </source>
</evidence>
<feature type="transmembrane region" description="Helical" evidence="9">
    <location>
        <begin position="380"/>
        <end position="399"/>
    </location>
</feature>
<comment type="subcellular location">
    <subcellularLocation>
        <location evidence="1">Membrane</location>
        <topology evidence="1">Multi-pass membrane protein</topology>
    </subcellularLocation>
</comment>
<evidence type="ECO:0000313" key="12">
    <source>
        <dbReference type="RefSeq" id="XP_034105058.1"/>
    </source>
</evidence>
<feature type="domain" description="Sodium/calcium exchanger membrane region" evidence="10">
    <location>
        <begin position="6"/>
        <end position="119"/>
    </location>
</feature>
<evidence type="ECO:0000256" key="5">
    <source>
        <dbReference type="ARBA" id="ARBA00022692"/>
    </source>
</evidence>
<organism evidence="11 12">
    <name type="scientific">Drosophila albomicans</name>
    <name type="common">Fruit fly</name>
    <dbReference type="NCBI Taxonomy" id="7291"/>
    <lineage>
        <taxon>Eukaryota</taxon>
        <taxon>Metazoa</taxon>
        <taxon>Ecdysozoa</taxon>
        <taxon>Arthropoda</taxon>
        <taxon>Hexapoda</taxon>
        <taxon>Insecta</taxon>
        <taxon>Pterygota</taxon>
        <taxon>Neoptera</taxon>
        <taxon>Endopterygota</taxon>
        <taxon>Diptera</taxon>
        <taxon>Brachycera</taxon>
        <taxon>Muscomorpha</taxon>
        <taxon>Ephydroidea</taxon>
        <taxon>Drosophilidae</taxon>
        <taxon>Drosophila</taxon>
    </lineage>
</organism>
<keyword evidence="5 9" id="KW-0812">Transmembrane</keyword>
<feature type="transmembrane region" description="Helical" evidence="9">
    <location>
        <begin position="41"/>
        <end position="64"/>
    </location>
</feature>
<keyword evidence="11" id="KW-1185">Reference proteome</keyword>
<proteinExistence type="predicted"/>
<name>A0A6P8X013_DROAB</name>
<feature type="transmembrane region" description="Helical" evidence="9">
    <location>
        <begin position="76"/>
        <end position="94"/>
    </location>
</feature>
<keyword evidence="4" id="KW-0106">Calcium</keyword>
<feature type="transmembrane region" description="Helical" evidence="9">
    <location>
        <begin position="454"/>
        <end position="473"/>
    </location>
</feature>
<dbReference type="AlphaFoldDB" id="A0A6P8X013"/>
<feature type="transmembrane region" description="Helical" evidence="9">
    <location>
        <begin position="106"/>
        <end position="125"/>
    </location>
</feature>
<keyword evidence="4" id="KW-0406">Ion transport</keyword>
<dbReference type="InterPro" id="IPR004837">
    <property type="entry name" value="NaCa_Exmemb"/>
</dbReference>
<dbReference type="Gene3D" id="1.20.1420.30">
    <property type="entry name" value="NCX, central ion-binding region"/>
    <property type="match status" value="2"/>
</dbReference>
<dbReference type="InterPro" id="IPR051359">
    <property type="entry name" value="CaCA_antiporter"/>
</dbReference>
<evidence type="ECO:0000256" key="9">
    <source>
        <dbReference type="SAM" id="Phobius"/>
    </source>
</evidence>
<feature type="transmembrane region" description="Helical" evidence="9">
    <location>
        <begin position="411"/>
        <end position="434"/>
    </location>
</feature>
<feature type="transmembrane region" description="Helical" evidence="9">
    <location>
        <begin position="246"/>
        <end position="268"/>
    </location>
</feature>
<dbReference type="PANTHER" id="PTHR12266">
    <property type="entry name" value="NA+/CA2+ K+ INDEPENDENT EXCHANGER"/>
    <property type="match status" value="1"/>
</dbReference>
<evidence type="ECO:0000256" key="3">
    <source>
        <dbReference type="ARBA" id="ARBA00022449"/>
    </source>
</evidence>
<keyword evidence="7 9" id="KW-0472">Membrane</keyword>
<keyword evidence="2" id="KW-0813">Transport</keyword>
<dbReference type="Pfam" id="PF01699">
    <property type="entry name" value="Na_Ca_ex"/>
    <property type="match status" value="2"/>
</dbReference>
<dbReference type="PANTHER" id="PTHR12266:SF0">
    <property type="entry name" value="MITOCHONDRIAL SODIUM_CALCIUM EXCHANGER PROTEIN"/>
    <property type="match status" value="1"/>
</dbReference>
<evidence type="ECO:0000256" key="8">
    <source>
        <dbReference type="SAM" id="Coils"/>
    </source>
</evidence>
<keyword evidence="6 9" id="KW-1133">Transmembrane helix</keyword>
<dbReference type="RefSeq" id="XP_034105058.1">
    <property type="nucleotide sequence ID" value="XM_034249167.2"/>
</dbReference>
<evidence type="ECO:0000313" key="11">
    <source>
        <dbReference type="Proteomes" id="UP000515160"/>
    </source>
</evidence>
<feature type="transmembrane region" description="Helical" evidence="9">
    <location>
        <begin position="344"/>
        <end position="374"/>
    </location>
</feature>
<evidence type="ECO:0000256" key="4">
    <source>
        <dbReference type="ARBA" id="ARBA00022568"/>
    </source>
</evidence>
<evidence type="ECO:0000256" key="1">
    <source>
        <dbReference type="ARBA" id="ARBA00004141"/>
    </source>
</evidence>
<dbReference type="Proteomes" id="UP000515160">
    <property type="component" value="Chromosome 3"/>
</dbReference>
<keyword evidence="4" id="KW-0109">Calcium transport</keyword>
<evidence type="ECO:0000259" key="10">
    <source>
        <dbReference type="Pfam" id="PF01699"/>
    </source>
</evidence>
<dbReference type="InterPro" id="IPR044880">
    <property type="entry name" value="NCX_ion-bd_dom_sf"/>
</dbReference>
<feature type="transmembrane region" description="Helical" evidence="9">
    <location>
        <begin position="480"/>
        <end position="502"/>
    </location>
</feature>
<feature type="coiled-coil region" evidence="8">
    <location>
        <begin position="122"/>
        <end position="179"/>
    </location>
</feature>
<evidence type="ECO:0000256" key="2">
    <source>
        <dbReference type="ARBA" id="ARBA00022448"/>
    </source>
</evidence>
<feature type="domain" description="Sodium/calcium exchanger membrane region" evidence="10">
    <location>
        <begin position="346"/>
        <end position="496"/>
    </location>
</feature>
<dbReference type="GO" id="GO:0005432">
    <property type="term" value="F:calcium:sodium antiporter activity"/>
    <property type="evidence" value="ECO:0007669"/>
    <property type="project" value="TreeGrafter"/>
</dbReference>
<gene>
    <name evidence="12" type="primary">LOC117568479</name>
</gene>
<evidence type="ECO:0000256" key="6">
    <source>
        <dbReference type="ARBA" id="ARBA00022989"/>
    </source>
</evidence>